<keyword evidence="4" id="KW-1133">Transmembrane helix</keyword>
<keyword evidence="4" id="KW-0812">Transmembrane</keyword>
<feature type="compositionally biased region" description="Low complexity" evidence="3">
    <location>
        <begin position="90"/>
        <end position="99"/>
    </location>
</feature>
<evidence type="ECO:0000259" key="5">
    <source>
        <dbReference type="PROSITE" id="PS50002"/>
    </source>
</evidence>
<keyword evidence="1 2" id="KW-0728">SH3 domain</keyword>
<accession>A0A5C3NCN2</accession>
<organism evidence="6 7">
    <name type="scientific">Heliocybe sulcata</name>
    <dbReference type="NCBI Taxonomy" id="5364"/>
    <lineage>
        <taxon>Eukaryota</taxon>
        <taxon>Fungi</taxon>
        <taxon>Dikarya</taxon>
        <taxon>Basidiomycota</taxon>
        <taxon>Agaricomycotina</taxon>
        <taxon>Agaricomycetes</taxon>
        <taxon>Gloeophyllales</taxon>
        <taxon>Gloeophyllaceae</taxon>
        <taxon>Heliocybe</taxon>
    </lineage>
</organism>
<name>A0A5C3NCN2_9AGAM</name>
<feature type="region of interest" description="Disordered" evidence="3">
    <location>
        <begin position="1"/>
        <end position="46"/>
    </location>
</feature>
<dbReference type="InterPro" id="IPR035521">
    <property type="entry name" value="Fus1_SH3"/>
</dbReference>
<feature type="compositionally biased region" description="Low complexity" evidence="3">
    <location>
        <begin position="29"/>
        <end position="44"/>
    </location>
</feature>
<feature type="compositionally biased region" description="Polar residues" evidence="3">
    <location>
        <begin position="263"/>
        <end position="274"/>
    </location>
</feature>
<dbReference type="SUPFAM" id="SSF50044">
    <property type="entry name" value="SH3-domain"/>
    <property type="match status" value="1"/>
</dbReference>
<evidence type="ECO:0000313" key="6">
    <source>
        <dbReference type="EMBL" id="TFK54627.1"/>
    </source>
</evidence>
<keyword evidence="7" id="KW-1185">Reference proteome</keyword>
<proteinExistence type="predicted"/>
<feature type="region of interest" description="Disordered" evidence="3">
    <location>
        <begin position="180"/>
        <end position="274"/>
    </location>
</feature>
<dbReference type="Gene3D" id="2.30.30.40">
    <property type="entry name" value="SH3 Domains"/>
    <property type="match status" value="1"/>
</dbReference>
<dbReference type="Proteomes" id="UP000305948">
    <property type="component" value="Unassembled WGS sequence"/>
</dbReference>
<dbReference type="AlphaFoldDB" id="A0A5C3NCN2"/>
<protein>
    <recommendedName>
        <fullName evidence="5">SH3 domain-containing protein</fullName>
    </recommendedName>
</protein>
<reference evidence="6 7" key="1">
    <citation type="journal article" date="2019" name="Nat. Ecol. Evol.">
        <title>Megaphylogeny resolves global patterns of mushroom evolution.</title>
        <authorList>
            <person name="Varga T."/>
            <person name="Krizsan K."/>
            <person name="Foldi C."/>
            <person name="Dima B."/>
            <person name="Sanchez-Garcia M."/>
            <person name="Sanchez-Ramirez S."/>
            <person name="Szollosi G.J."/>
            <person name="Szarkandi J.G."/>
            <person name="Papp V."/>
            <person name="Albert L."/>
            <person name="Andreopoulos W."/>
            <person name="Angelini C."/>
            <person name="Antonin V."/>
            <person name="Barry K.W."/>
            <person name="Bougher N.L."/>
            <person name="Buchanan P."/>
            <person name="Buyck B."/>
            <person name="Bense V."/>
            <person name="Catcheside P."/>
            <person name="Chovatia M."/>
            <person name="Cooper J."/>
            <person name="Damon W."/>
            <person name="Desjardin D."/>
            <person name="Finy P."/>
            <person name="Geml J."/>
            <person name="Haridas S."/>
            <person name="Hughes K."/>
            <person name="Justo A."/>
            <person name="Karasinski D."/>
            <person name="Kautmanova I."/>
            <person name="Kiss B."/>
            <person name="Kocsube S."/>
            <person name="Kotiranta H."/>
            <person name="LaButti K.M."/>
            <person name="Lechner B.E."/>
            <person name="Liimatainen K."/>
            <person name="Lipzen A."/>
            <person name="Lukacs Z."/>
            <person name="Mihaltcheva S."/>
            <person name="Morgado L.N."/>
            <person name="Niskanen T."/>
            <person name="Noordeloos M.E."/>
            <person name="Ohm R.A."/>
            <person name="Ortiz-Santana B."/>
            <person name="Ovrebo C."/>
            <person name="Racz N."/>
            <person name="Riley R."/>
            <person name="Savchenko A."/>
            <person name="Shiryaev A."/>
            <person name="Soop K."/>
            <person name="Spirin V."/>
            <person name="Szebenyi C."/>
            <person name="Tomsovsky M."/>
            <person name="Tulloss R.E."/>
            <person name="Uehling J."/>
            <person name="Grigoriev I.V."/>
            <person name="Vagvolgyi C."/>
            <person name="Papp T."/>
            <person name="Martin F.M."/>
            <person name="Miettinen O."/>
            <person name="Hibbett D.S."/>
            <person name="Nagy L.G."/>
        </authorList>
    </citation>
    <scope>NUCLEOTIDE SEQUENCE [LARGE SCALE GENOMIC DNA]</scope>
    <source>
        <strain evidence="6 7">OMC1185</strain>
    </source>
</reference>
<dbReference type="InterPro" id="IPR001452">
    <property type="entry name" value="SH3_domain"/>
</dbReference>
<evidence type="ECO:0000256" key="4">
    <source>
        <dbReference type="SAM" id="Phobius"/>
    </source>
</evidence>
<dbReference type="InterPro" id="IPR036028">
    <property type="entry name" value="SH3-like_dom_sf"/>
</dbReference>
<feature type="domain" description="SH3" evidence="5">
    <location>
        <begin position="276"/>
        <end position="339"/>
    </location>
</feature>
<dbReference type="OrthoDB" id="5340910at2759"/>
<evidence type="ECO:0000256" key="3">
    <source>
        <dbReference type="SAM" id="MobiDB-lite"/>
    </source>
</evidence>
<keyword evidence="4" id="KW-0472">Membrane</keyword>
<sequence>MAIIAVPRPRHHERGLAQQLERRSPQEGTSASAAASQSSAPEATPAERHQVYQLPISTKSLAAVVTVLGIIVLGFVAWKVVAWRRRRRNAASARSTKNAPTTFPASTEAKTRDLEADLRQPEKAVLFPAIPSHSAGVNWVPQVNPTIYVHYDTKSIDDSSDEESDEMPEKLKPYTQVIPLDREKEIAPPPLSPKKLSTASILSMPPPPAPRTSKFSIPTPPTPPASLKLKHVSQSSLSIPPPEPSPRSSSFSHQMVPFKAPDSKTSSNPFSKTPTKLPRLMTVVTTFQPSMDDELSIQNGETLRLLEEYEDEWCLVQRVGRYDAEKGVIPRFCLVERPVVVMPSPQKRAILSPTSFIGLK</sequence>
<feature type="transmembrane region" description="Helical" evidence="4">
    <location>
        <begin position="61"/>
        <end position="81"/>
    </location>
</feature>
<dbReference type="PROSITE" id="PS50002">
    <property type="entry name" value="SH3"/>
    <property type="match status" value="1"/>
</dbReference>
<dbReference type="Pfam" id="PF14604">
    <property type="entry name" value="SH3_9"/>
    <property type="match status" value="1"/>
</dbReference>
<dbReference type="STRING" id="5364.A0A5C3NCN2"/>
<gene>
    <name evidence="6" type="ORF">OE88DRAFT_935287</name>
</gene>
<evidence type="ECO:0000256" key="2">
    <source>
        <dbReference type="PROSITE-ProRule" id="PRU00192"/>
    </source>
</evidence>
<evidence type="ECO:0000313" key="7">
    <source>
        <dbReference type="Proteomes" id="UP000305948"/>
    </source>
</evidence>
<dbReference type="SMART" id="SM00326">
    <property type="entry name" value="SH3"/>
    <property type="match status" value="1"/>
</dbReference>
<evidence type="ECO:0000256" key="1">
    <source>
        <dbReference type="ARBA" id="ARBA00022443"/>
    </source>
</evidence>
<dbReference type="EMBL" id="ML213505">
    <property type="protein sequence ID" value="TFK54627.1"/>
    <property type="molecule type" value="Genomic_DNA"/>
</dbReference>
<feature type="region of interest" description="Disordered" evidence="3">
    <location>
        <begin position="89"/>
        <end position="110"/>
    </location>
</feature>
<dbReference type="CDD" id="cd11854">
    <property type="entry name" value="SH3_Fus1p"/>
    <property type="match status" value="1"/>
</dbReference>